<gene>
    <name evidence="2" type="ORF">BWI95_05910</name>
</gene>
<dbReference type="SUPFAM" id="SSF55874">
    <property type="entry name" value="ATPase domain of HSP90 chaperone/DNA topoisomerase II/histidine kinase"/>
    <property type="match status" value="1"/>
</dbReference>
<dbReference type="Gene3D" id="3.30.565.10">
    <property type="entry name" value="Histidine kinase-like ATPase, C-terminal domain"/>
    <property type="match status" value="1"/>
</dbReference>
<dbReference type="InterPro" id="IPR003594">
    <property type="entry name" value="HATPase_dom"/>
</dbReference>
<dbReference type="AlphaFoldDB" id="A0A807LE87"/>
<name>A0A807LE87_9ENTR</name>
<dbReference type="Pfam" id="PF13581">
    <property type="entry name" value="HATPase_c_2"/>
    <property type="match status" value="1"/>
</dbReference>
<dbReference type="CDD" id="cd16936">
    <property type="entry name" value="HATPase_RsbW-like"/>
    <property type="match status" value="1"/>
</dbReference>
<keyword evidence="3" id="KW-1185">Reference proteome</keyword>
<dbReference type="Proteomes" id="UP000187148">
    <property type="component" value="Chromosome"/>
</dbReference>
<dbReference type="InterPro" id="IPR036890">
    <property type="entry name" value="HATPase_C_sf"/>
</dbReference>
<dbReference type="RefSeq" id="WP_076769159.1">
    <property type="nucleotide sequence ID" value="NZ_CP019445.1"/>
</dbReference>
<dbReference type="KEGG" id="kco:BWI95_05910"/>
<evidence type="ECO:0000259" key="1">
    <source>
        <dbReference type="Pfam" id="PF13581"/>
    </source>
</evidence>
<accession>A0A807LE87</accession>
<feature type="domain" description="Histidine kinase/HSP90-like ATPase" evidence="1">
    <location>
        <begin position="7"/>
        <end position="134"/>
    </location>
</feature>
<evidence type="ECO:0000313" key="3">
    <source>
        <dbReference type="Proteomes" id="UP000187148"/>
    </source>
</evidence>
<sequence>MASEITFPASLTALSPLAEWLNAQMAALPVDEGWRFSLDLAVCEVATNIIRHSLHQQAAATFSIAFAASAQEVQLTFRDNGEPFPAERLLAAQQENGLEMTPDLESGRGLKLILLSVDSFTVQRQADVNIATLCKKWGVEEASG</sequence>
<protein>
    <submittedName>
        <fullName evidence="2">Anti-sigma factor</fullName>
    </submittedName>
</protein>
<proteinExistence type="predicted"/>
<reference evidence="2 3" key="1">
    <citation type="submission" date="2017-01" db="EMBL/GenBank/DDBJ databases">
        <authorList>
            <person name="Cao J.-M."/>
        </authorList>
    </citation>
    <scope>NUCLEOTIDE SEQUENCE [LARGE SCALE GENOMIC DNA]</scope>
    <source>
        <strain evidence="2 3">888-76</strain>
    </source>
</reference>
<evidence type="ECO:0000313" key="2">
    <source>
        <dbReference type="EMBL" id="APZ04621.1"/>
    </source>
</evidence>
<dbReference type="EMBL" id="CP019445">
    <property type="protein sequence ID" value="APZ04621.1"/>
    <property type="molecule type" value="Genomic_DNA"/>
</dbReference>
<organism evidence="2 3">
    <name type="scientific">Kosakonia cowanii JCM 10956 = DSM 18146</name>
    <dbReference type="NCBI Taxonomy" id="1300165"/>
    <lineage>
        <taxon>Bacteria</taxon>
        <taxon>Pseudomonadati</taxon>
        <taxon>Pseudomonadota</taxon>
        <taxon>Gammaproteobacteria</taxon>
        <taxon>Enterobacterales</taxon>
        <taxon>Enterobacteriaceae</taxon>
        <taxon>Kosakonia</taxon>
    </lineage>
</organism>